<organism evidence="1 3">
    <name type="scientific">Branchiibius hedensis</name>
    <dbReference type="NCBI Taxonomy" id="672460"/>
    <lineage>
        <taxon>Bacteria</taxon>
        <taxon>Bacillati</taxon>
        <taxon>Actinomycetota</taxon>
        <taxon>Actinomycetes</taxon>
        <taxon>Micrococcales</taxon>
        <taxon>Dermacoccaceae</taxon>
        <taxon>Branchiibius</taxon>
    </lineage>
</organism>
<dbReference type="OrthoDB" id="3298569at2"/>
<keyword evidence="3" id="KW-1185">Reference proteome</keyword>
<accession>A0A2Y8ZXS9</accession>
<dbReference type="Proteomes" id="UP000250028">
    <property type="component" value="Unassembled WGS sequence"/>
</dbReference>
<dbReference type="EMBL" id="UESZ01000001">
    <property type="protein sequence ID" value="SSA36339.1"/>
    <property type="molecule type" value="Genomic_DNA"/>
</dbReference>
<reference evidence="3" key="1">
    <citation type="submission" date="2016-10" db="EMBL/GenBank/DDBJ databases">
        <authorList>
            <person name="Varghese N."/>
            <person name="Submissions S."/>
        </authorList>
    </citation>
    <scope>NUCLEOTIDE SEQUENCE [LARGE SCALE GENOMIC DNA]</scope>
    <source>
        <strain evidence="3">DSM 22951</strain>
    </source>
</reference>
<evidence type="ECO:0000313" key="2">
    <source>
        <dbReference type="EMBL" id="SSA36339.1"/>
    </source>
</evidence>
<gene>
    <name evidence="1" type="ORF">SAMN04489750_3730</name>
    <name evidence="2" type="ORF">SAMN04489750_3733</name>
</gene>
<reference evidence="1" key="2">
    <citation type="submission" date="2016-10" db="EMBL/GenBank/DDBJ databases">
        <authorList>
            <person name="Cai Z."/>
        </authorList>
    </citation>
    <scope>NUCLEOTIDE SEQUENCE [LARGE SCALE GENOMIC DNA]</scope>
    <source>
        <strain evidence="1">DSM 22951</strain>
    </source>
</reference>
<dbReference type="EMBL" id="UESZ01000001">
    <property type="protein sequence ID" value="SSA36336.1"/>
    <property type="molecule type" value="Genomic_DNA"/>
</dbReference>
<dbReference type="RefSeq" id="WP_109688221.1">
    <property type="nucleotide sequence ID" value="NZ_QGDN01000001.1"/>
</dbReference>
<sequence length="309" mass="34233">MTNTCDCSRACGDAFACTECARTAGHNLAQIAQLADCLDGKRARQRTSWNVTNLDTSRRGTGWRTDSGQRFTIPRAHQPFAPSAALAYDSRVTATQDRVKNALVGMARLVIEADRSIAWPADNSHAIALWLMPYVIRKARFQEWASEMFTEVHGIREELLALLDNPPPTIYLGRCDAEIDGTPCPESLYVERDHVPEVALCPKCGTGHNVKDRRELLLAGVDDYLGTAREISALLRQMEGGRVSTKAIAGYVRRGRLESAGDRVEFRANGATAKVPVYRIGAVRELVAKLDDERRERRALRKVNTPRGA</sequence>
<dbReference type="AlphaFoldDB" id="A0A2Y8ZXS9"/>
<evidence type="ECO:0000313" key="1">
    <source>
        <dbReference type="EMBL" id="SSA36336.1"/>
    </source>
</evidence>
<evidence type="ECO:0000313" key="3">
    <source>
        <dbReference type="Proteomes" id="UP000250028"/>
    </source>
</evidence>
<proteinExistence type="predicted"/>
<name>A0A2Y8ZXS9_9MICO</name>
<protein>
    <submittedName>
        <fullName evidence="1">Uncharacterized protein</fullName>
    </submittedName>
</protein>